<keyword evidence="2" id="KW-0472">Membrane</keyword>
<dbReference type="EMBL" id="QBMC01000262">
    <property type="protein sequence ID" value="PZO08937.1"/>
    <property type="molecule type" value="Genomic_DNA"/>
</dbReference>
<proteinExistence type="predicted"/>
<comment type="caution">
    <text evidence="4">The sequence shown here is derived from an EMBL/GenBank/DDBJ whole genome shotgun (WGS) entry which is preliminary data.</text>
</comment>
<dbReference type="PANTHER" id="PTHR33741">
    <property type="entry name" value="TRANSMEMBRANE PROTEIN DDB_G0269096-RELATED"/>
    <property type="match status" value="1"/>
</dbReference>
<feature type="region of interest" description="Disordered" evidence="1">
    <location>
        <begin position="1"/>
        <end position="21"/>
    </location>
</feature>
<keyword evidence="2" id="KW-0812">Transmembrane</keyword>
<dbReference type="Proteomes" id="UP000249354">
    <property type="component" value="Unassembled WGS sequence"/>
</dbReference>
<protein>
    <submittedName>
        <fullName evidence="4">HPP family protein</fullName>
    </submittedName>
</protein>
<dbReference type="InterPro" id="IPR007065">
    <property type="entry name" value="HPP"/>
</dbReference>
<evidence type="ECO:0000259" key="3">
    <source>
        <dbReference type="Pfam" id="PF04982"/>
    </source>
</evidence>
<accession>A0A2W4TPJ6</accession>
<sequence length="191" mass="20584">MQSSNQALVGSRPVRPKRRRGVRRWRKILNRKLDACQPKFSLQHMLLSWLGAFIGIAALAYLTASTPYPLIAAPFGATAVLVFGVPDSPLAQPRNIIGGNLIAATICVICVALWGTAPWVMAIAVATTIKLTQLTRTVHPPAGAVALLGVLGNASWSYILTPVLIGSVVMVIFTVLFSHAAPGRNYPRHWI</sequence>
<gene>
    <name evidence="4" type="ORF">DCF25_21900</name>
</gene>
<dbReference type="InterPro" id="IPR058581">
    <property type="entry name" value="TM_HPP"/>
</dbReference>
<feature type="transmembrane region" description="Helical" evidence="2">
    <location>
        <begin position="97"/>
        <end position="117"/>
    </location>
</feature>
<dbReference type="PANTHER" id="PTHR33741:SF5">
    <property type="entry name" value="TRANSMEMBRANE PROTEIN DDB_G0269096-RELATED"/>
    <property type="match status" value="1"/>
</dbReference>
<feature type="transmembrane region" description="Helical" evidence="2">
    <location>
        <begin position="156"/>
        <end position="178"/>
    </location>
</feature>
<evidence type="ECO:0000256" key="1">
    <source>
        <dbReference type="SAM" id="MobiDB-lite"/>
    </source>
</evidence>
<name>A0A2W4TPJ6_9CYAN</name>
<feature type="transmembrane region" description="Helical" evidence="2">
    <location>
        <begin position="68"/>
        <end position="85"/>
    </location>
</feature>
<feature type="domain" description="HPP transmembrane region" evidence="3">
    <location>
        <begin position="38"/>
        <end position="187"/>
    </location>
</feature>
<organism evidence="4 5">
    <name type="scientific">Leptolyngbya foveolarum</name>
    <dbReference type="NCBI Taxonomy" id="47253"/>
    <lineage>
        <taxon>Bacteria</taxon>
        <taxon>Bacillati</taxon>
        <taxon>Cyanobacteriota</taxon>
        <taxon>Cyanophyceae</taxon>
        <taxon>Leptolyngbyales</taxon>
        <taxon>Leptolyngbyaceae</taxon>
        <taxon>Leptolyngbya group</taxon>
        <taxon>Leptolyngbya</taxon>
    </lineage>
</organism>
<keyword evidence="2" id="KW-1133">Transmembrane helix</keyword>
<reference evidence="4 5" key="2">
    <citation type="submission" date="2018-06" db="EMBL/GenBank/DDBJ databases">
        <title>Metagenomic assembly of (sub)arctic Cyanobacteria and their associated microbiome from non-axenic cultures.</title>
        <authorList>
            <person name="Baurain D."/>
        </authorList>
    </citation>
    <scope>NUCLEOTIDE SEQUENCE [LARGE SCALE GENOMIC DNA]</scope>
    <source>
        <strain evidence="4">ULC129bin1</strain>
    </source>
</reference>
<feature type="transmembrane region" description="Helical" evidence="2">
    <location>
        <begin position="40"/>
        <end position="62"/>
    </location>
</feature>
<dbReference type="Pfam" id="PF04982">
    <property type="entry name" value="TM_HPP"/>
    <property type="match status" value="1"/>
</dbReference>
<dbReference type="AlphaFoldDB" id="A0A2W4TPJ6"/>
<evidence type="ECO:0000313" key="4">
    <source>
        <dbReference type="EMBL" id="PZO08937.1"/>
    </source>
</evidence>
<evidence type="ECO:0000313" key="5">
    <source>
        <dbReference type="Proteomes" id="UP000249354"/>
    </source>
</evidence>
<reference evidence="5" key="1">
    <citation type="submission" date="2018-04" db="EMBL/GenBank/DDBJ databases">
        <authorList>
            <person name="Cornet L."/>
        </authorList>
    </citation>
    <scope>NUCLEOTIDE SEQUENCE [LARGE SCALE GENOMIC DNA]</scope>
</reference>
<evidence type="ECO:0000256" key="2">
    <source>
        <dbReference type="SAM" id="Phobius"/>
    </source>
</evidence>